<feature type="non-terminal residue" evidence="3">
    <location>
        <position position="1"/>
    </location>
</feature>
<feature type="compositionally biased region" description="Acidic residues" evidence="1">
    <location>
        <begin position="44"/>
        <end position="56"/>
    </location>
</feature>
<evidence type="ECO:0000256" key="1">
    <source>
        <dbReference type="SAM" id="MobiDB-lite"/>
    </source>
</evidence>
<evidence type="ECO:0000313" key="3">
    <source>
        <dbReference type="EMBL" id="CAF5011532.1"/>
    </source>
</evidence>
<organism evidence="3 4">
    <name type="scientific">Rotaria magnacalcarata</name>
    <dbReference type="NCBI Taxonomy" id="392030"/>
    <lineage>
        <taxon>Eukaryota</taxon>
        <taxon>Metazoa</taxon>
        <taxon>Spiralia</taxon>
        <taxon>Gnathifera</taxon>
        <taxon>Rotifera</taxon>
        <taxon>Eurotatoria</taxon>
        <taxon>Bdelloidea</taxon>
        <taxon>Philodinida</taxon>
        <taxon>Philodinidae</taxon>
        <taxon>Rotaria</taxon>
    </lineage>
</organism>
<gene>
    <name evidence="2" type="ORF">BYL167_LOCUS31646</name>
    <name evidence="3" type="ORF">GIL414_LOCUS57895</name>
</gene>
<dbReference type="EMBL" id="CAJOBH010056283">
    <property type="protein sequence ID" value="CAF4403307.1"/>
    <property type="molecule type" value="Genomic_DNA"/>
</dbReference>
<protein>
    <submittedName>
        <fullName evidence="3">Uncharacterized protein</fullName>
    </submittedName>
</protein>
<accession>A0A8S3DFR3</accession>
<evidence type="ECO:0000313" key="2">
    <source>
        <dbReference type="EMBL" id="CAF4403307.1"/>
    </source>
</evidence>
<dbReference type="EMBL" id="CAJOBJ010211222">
    <property type="protein sequence ID" value="CAF5011532.1"/>
    <property type="molecule type" value="Genomic_DNA"/>
</dbReference>
<feature type="region of interest" description="Disordered" evidence="1">
    <location>
        <begin position="1"/>
        <end position="56"/>
    </location>
</feature>
<comment type="caution">
    <text evidence="3">The sequence shown here is derived from an EMBL/GenBank/DDBJ whole genome shotgun (WGS) entry which is preliminary data.</text>
</comment>
<reference evidence="3" key="1">
    <citation type="submission" date="2021-02" db="EMBL/GenBank/DDBJ databases">
        <authorList>
            <person name="Nowell W R."/>
        </authorList>
    </citation>
    <scope>NUCLEOTIDE SEQUENCE</scope>
</reference>
<dbReference type="AlphaFoldDB" id="A0A8S3DFR3"/>
<proteinExistence type="predicted"/>
<dbReference type="Proteomes" id="UP000681720">
    <property type="component" value="Unassembled WGS sequence"/>
</dbReference>
<sequence>MQHSTIANTNHHDEEDNLSNRTGVYELIYDESPIFRSKNAGHNDDDDDSSIDDAVR</sequence>
<dbReference type="Proteomes" id="UP000681967">
    <property type="component" value="Unassembled WGS sequence"/>
</dbReference>
<evidence type="ECO:0000313" key="4">
    <source>
        <dbReference type="Proteomes" id="UP000681720"/>
    </source>
</evidence>
<name>A0A8S3DFR3_9BILA</name>